<dbReference type="HAMAP" id="MF_00386">
    <property type="entry name" value="UPF0161_YidD"/>
    <property type="match status" value="1"/>
</dbReference>
<dbReference type="NCBIfam" id="TIGR00278">
    <property type="entry name" value="membrane protein insertion efficiency factor YidD"/>
    <property type="match status" value="1"/>
</dbReference>
<dbReference type="GO" id="GO:0005886">
    <property type="term" value="C:plasma membrane"/>
    <property type="evidence" value="ECO:0007669"/>
    <property type="project" value="UniProtKB-SubCell"/>
</dbReference>
<organism evidence="2 3">
    <name type="scientific">Anabaenopsis circularis NIES-21</name>
    <dbReference type="NCBI Taxonomy" id="1085406"/>
    <lineage>
        <taxon>Bacteria</taxon>
        <taxon>Bacillati</taxon>
        <taxon>Cyanobacteriota</taxon>
        <taxon>Cyanophyceae</taxon>
        <taxon>Nostocales</taxon>
        <taxon>Nodulariaceae</taxon>
        <taxon>Anabaenopsis</taxon>
    </lineage>
</organism>
<dbReference type="Proteomes" id="UP000218287">
    <property type="component" value="Chromosome"/>
</dbReference>
<comment type="similarity">
    <text evidence="1">Belongs to the UPF0161 family.</text>
</comment>
<dbReference type="InterPro" id="IPR002696">
    <property type="entry name" value="Membr_insert_effic_factor_YidD"/>
</dbReference>
<dbReference type="PANTHER" id="PTHR33383">
    <property type="entry name" value="MEMBRANE PROTEIN INSERTION EFFICIENCY FACTOR-RELATED"/>
    <property type="match status" value="1"/>
</dbReference>
<dbReference type="EMBL" id="AP018174">
    <property type="protein sequence ID" value="BAY17902.1"/>
    <property type="molecule type" value="Genomic_DNA"/>
</dbReference>
<proteinExistence type="inferred from homology"/>
<comment type="subcellular location">
    <subcellularLocation>
        <location evidence="1">Cell membrane</location>
        <topology evidence="1">Peripheral membrane protein</topology>
        <orientation evidence="1">Cytoplasmic side</orientation>
    </subcellularLocation>
</comment>
<evidence type="ECO:0000313" key="3">
    <source>
        <dbReference type="Proteomes" id="UP000218287"/>
    </source>
</evidence>
<protein>
    <recommendedName>
        <fullName evidence="1">Putative membrane protein insertion efficiency factor</fullName>
    </recommendedName>
</protein>
<evidence type="ECO:0000313" key="2">
    <source>
        <dbReference type="EMBL" id="BAY17902.1"/>
    </source>
</evidence>
<dbReference type="Pfam" id="PF01809">
    <property type="entry name" value="YidD"/>
    <property type="match status" value="1"/>
</dbReference>
<dbReference type="OrthoDB" id="9801753at2"/>
<accession>A0A1Z4GK96</accession>
<sequence>MKLLFIWLIRGYRMFISPLFPPTCRFQPTCSMYAIQAIERFGVVRGGWMAMWRILRCHPFHPGGYDPVPDIIPSVTHADCCNHTLVNAEDETQQEKQNH</sequence>
<keyword evidence="1" id="KW-1003">Cell membrane</keyword>
<reference evidence="2 3" key="1">
    <citation type="submission" date="2017-06" db="EMBL/GenBank/DDBJ databases">
        <title>Genome sequencing of cyanobaciteial culture collection at National Institute for Environmental Studies (NIES).</title>
        <authorList>
            <person name="Hirose Y."/>
            <person name="Shimura Y."/>
            <person name="Fujisawa T."/>
            <person name="Nakamura Y."/>
            <person name="Kawachi M."/>
        </authorList>
    </citation>
    <scope>NUCLEOTIDE SEQUENCE [LARGE SCALE GENOMIC DNA]</scope>
    <source>
        <strain evidence="2 3">NIES-21</strain>
    </source>
</reference>
<dbReference type="AlphaFoldDB" id="A0A1Z4GK96"/>
<gene>
    <name evidence="2" type="ORF">NIES21_37440</name>
</gene>
<evidence type="ECO:0000256" key="1">
    <source>
        <dbReference type="HAMAP-Rule" id="MF_00386"/>
    </source>
</evidence>
<keyword evidence="3" id="KW-1185">Reference proteome</keyword>
<dbReference type="PANTHER" id="PTHR33383:SF1">
    <property type="entry name" value="MEMBRANE PROTEIN INSERTION EFFICIENCY FACTOR-RELATED"/>
    <property type="match status" value="1"/>
</dbReference>
<dbReference type="SMART" id="SM01234">
    <property type="entry name" value="Haemolytic"/>
    <property type="match status" value="1"/>
</dbReference>
<name>A0A1Z4GK96_9CYAN</name>
<comment type="function">
    <text evidence="1">Could be involved in insertion of integral membrane proteins into the membrane.</text>
</comment>
<keyword evidence="1" id="KW-0472">Membrane</keyword>